<evidence type="ECO:0000256" key="2">
    <source>
        <dbReference type="ARBA" id="ARBA00022490"/>
    </source>
</evidence>
<dbReference type="SUPFAM" id="SSF54862">
    <property type="entry name" value="4Fe-4S ferredoxins"/>
    <property type="match status" value="1"/>
</dbReference>
<dbReference type="NCBIfam" id="TIGR00276">
    <property type="entry name" value="tRNA epoxyqueuosine(34) reductase QueG"/>
    <property type="match status" value="1"/>
</dbReference>
<evidence type="ECO:0000256" key="7">
    <source>
        <dbReference type="ARBA" id="ARBA00023004"/>
    </source>
</evidence>
<dbReference type="AlphaFoldDB" id="A0A4V2S9L1"/>
<dbReference type="InterPro" id="IPR017900">
    <property type="entry name" value="4Fe4S_Fe_S_CS"/>
</dbReference>
<evidence type="ECO:0000256" key="8">
    <source>
        <dbReference type="ARBA" id="ARBA00023014"/>
    </source>
</evidence>
<proteinExistence type="predicted"/>
<sequence>MKKSLIQFCQKLNIEHVGIAPVGPYKELEKILRDRVDKGYITGMEEKDLKKRTDPKEQMEDAASIIVCLFPYFTGNFENSNISKYTYSIDYHMIIKEKLEKIGEFFKAHIKGFSYKSFVDTGPLVDRYLAYLAGVGYFGLNNHIITDPYGSFVFIGYIINNYPFEEDKPLDKTCMRCGACIKKCPGGAILGGFKIDPRKCVSFITQKKEELTGEEIHILKKNNMVFGCDICQDICPHNQNIANTNMREFKTALIYTLKEEEISEMSNKAFKRIYGNRAFSWRGKKIIARNLHVLKRKDK</sequence>
<dbReference type="Pfam" id="PF08331">
    <property type="entry name" value="QueG_DUF1730"/>
    <property type="match status" value="1"/>
</dbReference>
<dbReference type="PANTHER" id="PTHR30002:SF4">
    <property type="entry name" value="EPOXYQUEUOSINE REDUCTASE"/>
    <property type="match status" value="1"/>
</dbReference>
<evidence type="ECO:0000256" key="6">
    <source>
        <dbReference type="ARBA" id="ARBA00023002"/>
    </source>
</evidence>
<dbReference type="GO" id="GO:0052693">
    <property type="term" value="F:epoxyqueuosine reductase activity"/>
    <property type="evidence" value="ECO:0007669"/>
    <property type="project" value="TreeGrafter"/>
</dbReference>
<evidence type="ECO:0000256" key="4">
    <source>
        <dbReference type="ARBA" id="ARBA00022723"/>
    </source>
</evidence>
<evidence type="ECO:0000259" key="9">
    <source>
        <dbReference type="PROSITE" id="PS51379"/>
    </source>
</evidence>
<evidence type="ECO:0000313" key="10">
    <source>
        <dbReference type="EMBL" id="TCO68250.1"/>
    </source>
</evidence>
<evidence type="ECO:0000256" key="3">
    <source>
        <dbReference type="ARBA" id="ARBA00022694"/>
    </source>
</evidence>
<gene>
    <name evidence="10" type="ORF">EV214_1472</name>
</gene>
<protein>
    <submittedName>
        <fullName evidence="10">Epoxyqueuosine reductase</fullName>
    </submittedName>
</protein>
<dbReference type="GO" id="GO:0046872">
    <property type="term" value="F:metal ion binding"/>
    <property type="evidence" value="ECO:0007669"/>
    <property type="project" value="UniProtKB-KW"/>
</dbReference>
<dbReference type="GO" id="GO:0008616">
    <property type="term" value="P:tRNA queuosine(34) biosynthetic process"/>
    <property type="evidence" value="ECO:0007669"/>
    <property type="project" value="UniProtKB-KW"/>
</dbReference>
<keyword evidence="2" id="KW-0963">Cytoplasm</keyword>
<reference evidence="10 11" key="1">
    <citation type="submission" date="2019-03" db="EMBL/GenBank/DDBJ databases">
        <title>Genomic Encyclopedia of Type Strains, Phase IV (KMG-IV): sequencing the most valuable type-strain genomes for metagenomic binning, comparative biology and taxonomic classification.</title>
        <authorList>
            <person name="Goeker M."/>
        </authorList>
    </citation>
    <scope>NUCLEOTIDE SEQUENCE [LARGE SCALE GENOMIC DNA]</scope>
    <source>
        <strain evidence="10 11">DSM 102940</strain>
    </source>
</reference>
<dbReference type="EMBL" id="SLWV01000047">
    <property type="protein sequence ID" value="TCO68250.1"/>
    <property type="molecule type" value="Genomic_DNA"/>
</dbReference>
<accession>A0A4V2S9L1</accession>
<dbReference type="InterPro" id="IPR017896">
    <property type="entry name" value="4Fe4S_Fe-S-bd"/>
</dbReference>
<dbReference type="RefSeq" id="WP_132248266.1">
    <property type="nucleotide sequence ID" value="NZ_SLWV01000047.1"/>
</dbReference>
<feature type="domain" description="4Fe-4S ferredoxin-type" evidence="9">
    <location>
        <begin position="162"/>
        <end position="194"/>
    </location>
</feature>
<name>A0A4V2S9L1_9FIRM</name>
<keyword evidence="7" id="KW-0408">Iron</keyword>
<dbReference type="OrthoDB" id="9784571at2"/>
<organism evidence="10 11">
    <name type="scientific">Marinisporobacter balticus</name>
    <dbReference type="NCBI Taxonomy" id="2018667"/>
    <lineage>
        <taxon>Bacteria</taxon>
        <taxon>Bacillati</taxon>
        <taxon>Bacillota</taxon>
        <taxon>Clostridia</taxon>
        <taxon>Peptostreptococcales</taxon>
        <taxon>Thermotaleaceae</taxon>
        <taxon>Marinisporobacter</taxon>
    </lineage>
</organism>
<keyword evidence="3" id="KW-0819">tRNA processing</keyword>
<dbReference type="InterPro" id="IPR004453">
    <property type="entry name" value="QueG"/>
</dbReference>
<keyword evidence="5" id="KW-0671">Queuosine biosynthesis</keyword>
<dbReference type="PROSITE" id="PS51379">
    <property type="entry name" value="4FE4S_FER_2"/>
    <property type="match status" value="1"/>
</dbReference>
<evidence type="ECO:0000256" key="1">
    <source>
        <dbReference type="ARBA" id="ARBA00022485"/>
    </source>
</evidence>
<dbReference type="Gene3D" id="3.30.70.20">
    <property type="match status" value="1"/>
</dbReference>
<evidence type="ECO:0000256" key="5">
    <source>
        <dbReference type="ARBA" id="ARBA00022785"/>
    </source>
</evidence>
<keyword evidence="6" id="KW-0560">Oxidoreductase</keyword>
<dbReference type="InterPro" id="IPR013542">
    <property type="entry name" value="QueG_DUF1730"/>
</dbReference>
<dbReference type="PROSITE" id="PS00198">
    <property type="entry name" value="4FE4S_FER_1"/>
    <property type="match status" value="1"/>
</dbReference>
<keyword evidence="8" id="KW-0411">Iron-sulfur</keyword>
<evidence type="ECO:0000313" key="11">
    <source>
        <dbReference type="Proteomes" id="UP000294919"/>
    </source>
</evidence>
<dbReference type="GO" id="GO:0051539">
    <property type="term" value="F:4 iron, 4 sulfur cluster binding"/>
    <property type="evidence" value="ECO:0007669"/>
    <property type="project" value="UniProtKB-KW"/>
</dbReference>
<keyword evidence="1" id="KW-0004">4Fe-4S</keyword>
<keyword evidence="11" id="KW-1185">Reference proteome</keyword>
<dbReference type="Proteomes" id="UP000294919">
    <property type="component" value="Unassembled WGS sequence"/>
</dbReference>
<comment type="caution">
    <text evidence="10">The sequence shown here is derived from an EMBL/GenBank/DDBJ whole genome shotgun (WGS) entry which is preliminary data.</text>
</comment>
<dbReference type="Pfam" id="PF13484">
    <property type="entry name" value="Fer4_16"/>
    <property type="match status" value="1"/>
</dbReference>
<keyword evidence="4" id="KW-0479">Metal-binding</keyword>
<dbReference type="PANTHER" id="PTHR30002">
    <property type="entry name" value="EPOXYQUEUOSINE REDUCTASE"/>
    <property type="match status" value="1"/>
</dbReference>